<proteinExistence type="predicted"/>
<evidence type="ECO:0000313" key="2">
    <source>
        <dbReference type="Proteomes" id="UP000053413"/>
    </source>
</evidence>
<evidence type="ECO:0000313" key="1">
    <source>
        <dbReference type="EMBL" id="KUL45275.1"/>
    </source>
</evidence>
<dbReference type="AlphaFoldDB" id="A0A0X3VKH1"/>
<gene>
    <name evidence="1" type="ORF">ADL28_37735</name>
</gene>
<organism evidence="1 2">
    <name type="scientific">Streptomyces violaceusniger</name>
    <dbReference type="NCBI Taxonomy" id="68280"/>
    <lineage>
        <taxon>Bacteria</taxon>
        <taxon>Bacillati</taxon>
        <taxon>Actinomycetota</taxon>
        <taxon>Actinomycetes</taxon>
        <taxon>Kitasatosporales</taxon>
        <taxon>Streptomycetaceae</taxon>
        <taxon>Streptomyces</taxon>
        <taxon>Streptomyces violaceusniger group</taxon>
    </lineage>
</organism>
<name>A0A0X3VKH1_STRVO</name>
<reference evidence="2" key="1">
    <citation type="submission" date="2015-10" db="EMBL/GenBank/DDBJ databases">
        <authorList>
            <person name="Ju K.-S."/>
            <person name="Doroghazi J.R."/>
            <person name="Metcalf W.W."/>
        </authorList>
    </citation>
    <scope>NUCLEOTIDE SEQUENCE [LARGE SCALE GENOMIC DNA]</scope>
    <source>
        <strain evidence="2">NRRL F-8817</strain>
    </source>
</reference>
<protein>
    <submittedName>
        <fullName evidence="1">Uncharacterized protein</fullName>
    </submittedName>
</protein>
<dbReference type="GeneID" id="97428357"/>
<comment type="caution">
    <text evidence="1">The sequence shown here is derived from an EMBL/GenBank/DDBJ whole genome shotgun (WGS) entry which is preliminary data.</text>
</comment>
<dbReference type="EMBL" id="LLZJ01000403">
    <property type="protein sequence ID" value="KUL45275.1"/>
    <property type="molecule type" value="Genomic_DNA"/>
</dbReference>
<accession>A0A0X3VKH1</accession>
<dbReference type="RefSeq" id="WP_059148296.1">
    <property type="nucleotide sequence ID" value="NZ_LLZJ01000403.1"/>
</dbReference>
<sequence>MRPLDATQSDALLAARGAPAEQRGPFIAFAGGSPLALSLAASVPAAAPGAPWEPTGDLPSAVHRHALEVVAQVYVTREPLLRAVLGETDTATVFSWLRQQP</sequence>
<dbReference type="Proteomes" id="UP000053413">
    <property type="component" value="Unassembled WGS sequence"/>
</dbReference>